<name>A0A9D4N158_DREPO</name>
<reference evidence="1" key="2">
    <citation type="submission" date="2020-11" db="EMBL/GenBank/DDBJ databases">
        <authorList>
            <person name="McCartney M.A."/>
            <person name="Auch B."/>
            <person name="Kono T."/>
            <person name="Mallez S."/>
            <person name="Becker A."/>
            <person name="Gohl D.M."/>
            <person name="Silverstein K.A.T."/>
            <person name="Koren S."/>
            <person name="Bechman K.B."/>
            <person name="Herman A."/>
            <person name="Abrahante J.E."/>
            <person name="Garbe J."/>
        </authorList>
    </citation>
    <scope>NUCLEOTIDE SEQUENCE</scope>
    <source>
        <strain evidence="1">Duluth1</strain>
        <tissue evidence="1">Whole animal</tissue>
    </source>
</reference>
<evidence type="ECO:0000313" key="1">
    <source>
        <dbReference type="EMBL" id="KAH3885851.1"/>
    </source>
</evidence>
<evidence type="ECO:0000313" key="2">
    <source>
        <dbReference type="Proteomes" id="UP000828390"/>
    </source>
</evidence>
<keyword evidence="2" id="KW-1185">Reference proteome</keyword>
<reference evidence="1" key="1">
    <citation type="journal article" date="2019" name="bioRxiv">
        <title>The Genome of the Zebra Mussel, Dreissena polymorpha: A Resource for Invasive Species Research.</title>
        <authorList>
            <person name="McCartney M.A."/>
            <person name="Auch B."/>
            <person name="Kono T."/>
            <person name="Mallez S."/>
            <person name="Zhang Y."/>
            <person name="Obille A."/>
            <person name="Becker A."/>
            <person name="Abrahante J.E."/>
            <person name="Garbe J."/>
            <person name="Badalamenti J.P."/>
            <person name="Herman A."/>
            <person name="Mangelson H."/>
            <person name="Liachko I."/>
            <person name="Sullivan S."/>
            <person name="Sone E.D."/>
            <person name="Koren S."/>
            <person name="Silverstein K.A.T."/>
            <person name="Beckman K.B."/>
            <person name="Gohl D.M."/>
        </authorList>
    </citation>
    <scope>NUCLEOTIDE SEQUENCE</scope>
    <source>
        <strain evidence="1">Duluth1</strain>
        <tissue evidence="1">Whole animal</tissue>
    </source>
</reference>
<comment type="caution">
    <text evidence="1">The sequence shown here is derived from an EMBL/GenBank/DDBJ whole genome shotgun (WGS) entry which is preliminary data.</text>
</comment>
<dbReference type="AlphaFoldDB" id="A0A9D4N158"/>
<accession>A0A9D4N158</accession>
<dbReference type="EMBL" id="JAIWYP010000001">
    <property type="protein sequence ID" value="KAH3885851.1"/>
    <property type="molecule type" value="Genomic_DNA"/>
</dbReference>
<sequence>MKLHRYIDHDWQMTLLIFRSLVLELNFEGLCKQFQSRCDATERGVSSGSKLFAILIVFFEKNLKEMLILEIQQTTF</sequence>
<proteinExistence type="predicted"/>
<protein>
    <submittedName>
        <fullName evidence="1">Uncharacterized protein</fullName>
    </submittedName>
</protein>
<gene>
    <name evidence="1" type="ORF">DPMN_009849</name>
</gene>
<organism evidence="1 2">
    <name type="scientific">Dreissena polymorpha</name>
    <name type="common">Zebra mussel</name>
    <name type="synonym">Mytilus polymorpha</name>
    <dbReference type="NCBI Taxonomy" id="45954"/>
    <lineage>
        <taxon>Eukaryota</taxon>
        <taxon>Metazoa</taxon>
        <taxon>Spiralia</taxon>
        <taxon>Lophotrochozoa</taxon>
        <taxon>Mollusca</taxon>
        <taxon>Bivalvia</taxon>
        <taxon>Autobranchia</taxon>
        <taxon>Heteroconchia</taxon>
        <taxon>Euheterodonta</taxon>
        <taxon>Imparidentia</taxon>
        <taxon>Neoheterodontei</taxon>
        <taxon>Myida</taxon>
        <taxon>Dreissenoidea</taxon>
        <taxon>Dreissenidae</taxon>
        <taxon>Dreissena</taxon>
    </lineage>
</organism>
<dbReference type="Proteomes" id="UP000828390">
    <property type="component" value="Unassembled WGS sequence"/>
</dbReference>